<name>A0ABW9ISA7_STRGJ</name>
<gene>
    <name evidence="4" type="ORF">ACKI1S_32375</name>
</gene>
<proteinExistence type="predicted"/>
<dbReference type="EMBL" id="JBJVNE010000018">
    <property type="protein sequence ID" value="MFM9650831.1"/>
    <property type="molecule type" value="Genomic_DNA"/>
</dbReference>
<feature type="transmembrane region" description="Helical" evidence="2">
    <location>
        <begin position="212"/>
        <end position="232"/>
    </location>
</feature>
<dbReference type="RefSeq" id="WP_369279385.1">
    <property type="nucleotide sequence ID" value="NZ_JBJVMW010000002.1"/>
</dbReference>
<sequence length="240" mass="23550">MSPSRRTAISSLRIFGLVGASAALVLGATGTALATDPLGIGQFSAAASCDGSKGVITVTDTDATATPAVVTVFLQNNNADLKRIGAPTPVKGSAEGVAVTFAENWAPGAKYRIHIKSGNDLDADIPILEAPAKACTGADDTPTTPSKPTTPATTPATTPSDTASSPAGSQSPSRSASQSDSTAPAASASNAPSPAAQESNLAETGASSRTGLIVGIAAALVAVGGGAVFFGMRRKGTGNR</sequence>
<feature type="chain" id="PRO_5046402901" evidence="3">
    <location>
        <begin position="35"/>
        <end position="240"/>
    </location>
</feature>
<dbReference type="NCBIfam" id="NF041528">
    <property type="entry name" value="strep_LAETG"/>
    <property type="match status" value="1"/>
</dbReference>
<keyword evidence="3" id="KW-0732">Signal</keyword>
<accession>A0ABW9ISA7</accession>
<keyword evidence="2" id="KW-1133">Transmembrane helix</keyword>
<reference evidence="4 5" key="1">
    <citation type="submission" date="2024-12" db="EMBL/GenBank/DDBJ databases">
        <title>Forecasting of Potato common scab and diversities of Pathogenic streptomyces spp. in china.</title>
        <authorList>
            <person name="Handique U."/>
            <person name="Wu J."/>
        </authorList>
    </citation>
    <scope>NUCLEOTIDE SEQUENCE [LARGE SCALE GENOMIC DNA]</scope>
    <source>
        <strain evidence="4 5">ZRIMU1585</strain>
    </source>
</reference>
<dbReference type="Proteomes" id="UP001631993">
    <property type="component" value="Unassembled WGS sequence"/>
</dbReference>
<evidence type="ECO:0000256" key="3">
    <source>
        <dbReference type="SAM" id="SignalP"/>
    </source>
</evidence>
<evidence type="ECO:0000313" key="4">
    <source>
        <dbReference type="EMBL" id="MFM9650831.1"/>
    </source>
</evidence>
<evidence type="ECO:0000256" key="2">
    <source>
        <dbReference type="SAM" id="Phobius"/>
    </source>
</evidence>
<protein>
    <submittedName>
        <fullName evidence="4">LAETG motif-containing sortase-dependent surface protein</fullName>
    </submittedName>
</protein>
<keyword evidence="5" id="KW-1185">Reference proteome</keyword>
<feature type="signal peptide" evidence="3">
    <location>
        <begin position="1"/>
        <end position="34"/>
    </location>
</feature>
<feature type="compositionally biased region" description="Low complexity" evidence="1">
    <location>
        <begin position="138"/>
        <end position="199"/>
    </location>
</feature>
<keyword evidence="2" id="KW-0812">Transmembrane</keyword>
<comment type="caution">
    <text evidence="4">The sequence shown here is derived from an EMBL/GenBank/DDBJ whole genome shotgun (WGS) entry which is preliminary data.</text>
</comment>
<organism evidence="4 5">
    <name type="scientific">Streptomyces galilaeus</name>
    <dbReference type="NCBI Taxonomy" id="33899"/>
    <lineage>
        <taxon>Bacteria</taxon>
        <taxon>Bacillati</taxon>
        <taxon>Actinomycetota</taxon>
        <taxon>Actinomycetes</taxon>
        <taxon>Kitasatosporales</taxon>
        <taxon>Streptomycetaceae</taxon>
        <taxon>Streptomyces</taxon>
    </lineage>
</organism>
<keyword evidence="2" id="KW-0472">Membrane</keyword>
<evidence type="ECO:0000313" key="5">
    <source>
        <dbReference type="Proteomes" id="UP001631993"/>
    </source>
</evidence>
<feature type="region of interest" description="Disordered" evidence="1">
    <location>
        <begin position="134"/>
        <end position="203"/>
    </location>
</feature>
<evidence type="ECO:0000256" key="1">
    <source>
        <dbReference type="SAM" id="MobiDB-lite"/>
    </source>
</evidence>